<proteinExistence type="predicted"/>
<organism evidence="1 2">
    <name type="scientific">Aspergillus niger ATCC 13496</name>
    <dbReference type="NCBI Taxonomy" id="1353008"/>
    <lineage>
        <taxon>Eukaryota</taxon>
        <taxon>Fungi</taxon>
        <taxon>Dikarya</taxon>
        <taxon>Ascomycota</taxon>
        <taxon>Pezizomycotina</taxon>
        <taxon>Eurotiomycetes</taxon>
        <taxon>Eurotiomycetidae</taxon>
        <taxon>Eurotiales</taxon>
        <taxon>Aspergillaceae</taxon>
        <taxon>Aspergillus</taxon>
        <taxon>Aspergillus subgen. Circumdati</taxon>
    </lineage>
</organism>
<sequence length="160" mass="18046">MARRQLKCFRFCSPADVRSYEHSLYIGSFCRTITLLRLSYTLFQHSALVRGFCCLVFHRSTILLFPPPSEPRGHPCASISGGWVAGKACVLQPVIEGSFSRTTNGDKSCVTTGLPNHETTNRCLSSAIPPLFGLNQVNSQFWRWFPKLPSAIKCDSFRWR</sequence>
<dbReference type="Proteomes" id="UP000253845">
    <property type="component" value="Unassembled WGS sequence"/>
</dbReference>
<protein>
    <submittedName>
        <fullName evidence="1">Uncharacterized protein</fullName>
    </submittedName>
</protein>
<name>A0A370BZZ3_ASPNG</name>
<gene>
    <name evidence="1" type="ORF">M747DRAFT_44997</name>
</gene>
<dbReference type="VEuPathDB" id="FungiDB:M747DRAFT_44997"/>
<evidence type="ECO:0000313" key="2">
    <source>
        <dbReference type="Proteomes" id="UP000253845"/>
    </source>
</evidence>
<evidence type="ECO:0000313" key="1">
    <source>
        <dbReference type="EMBL" id="RDH19988.1"/>
    </source>
</evidence>
<accession>A0A370BZZ3</accession>
<dbReference type="AlphaFoldDB" id="A0A370BZZ3"/>
<reference evidence="1 2" key="1">
    <citation type="submission" date="2018-07" db="EMBL/GenBank/DDBJ databases">
        <title>Section-level genome sequencing of Aspergillus section Nigri to investigate inter- and intra-species variation.</title>
        <authorList>
            <consortium name="DOE Joint Genome Institute"/>
            <person name="Vesth T.C."/>
            <person name="Nybo J.L."/>
            <person name="Theobald S."/>
            <person name="Frisvad J.C."/>
            <person name="Larsen T.O."/>
            <person name="Nielsen K.F."/>
            <person name="Hoof J.B."/>
            <person name="Brandl J."/>
            <person name="Salamov A."/>
            <person name="Riley R."/>
            <person name="Gladden J.M."/>
            <person name="Phatale P."/>
            <person name="Nielsen M.T."/>
            <person name="Lyhne E.K."/>
            <person name="Kogle M.E."/>
            <person name="Strasser K."/>
            <person name="McDonnell E."/>
            <person name="Barry K."/>
            <person name="Clum A."/>
            <person name="Chen C."/>
            <person name="Nolan M."/>
            <person name="Sandor L."/>
            <person name="Kuo A."/>
            <person name="Lipzen A."/>
            <person name="Hainaut M."/>
            <person name="Drula E."/>
            <person name="Tsang A."/>
            <person name="Magnuson J.K."/>
            <person name="Henrissat B."/>
            <person name="Wiebenga A."/>
            <person name="Simmons B.A."/>
            <person name="Makela M.R."/>
            <person name="De vries R.P."/>
            <person name="Grigoriev I.V."/>
            <person name="Mortensen U.H."/>
            <person name="Baker S.E."/>
            <person name="Andersen M.R."/>
        </authorList>
    </citation>
    <scope>NUCLEOTIDE SEQUENCE [LARGE SCALE GENOMIC DNA]</scope>
    <source>
        <strain evidence="1 2">ATCC 13496</strain>
    </source>
</reference>
<dbReference type="EMBL" id="KZ851916">
    <property type="protein sequence ID" value="RDH19988.1"/>
    <property type="molecule type" value="Genomic_DNA"/>
</dbReference>